<dbReference type="SUPFAM" id="SSF52777">
    <property type="entry name" value="CoA-dependent acyltransferases"/>
    <property type="match status" value="1"/>
</dbReference>
<sequence length="456" mass="51472">MAGSPSVFDWRATTAFERFLYRCDPGGPSMTFRIEIGFDHPVCPERMQNAIAQTSTRHPILFCRLTQNQHHWIWEPCPMNPSEWLGVSHSPDALPAIDPTTSAGFRFSQGRGADDVQRLAFDFHHASVDGIAAAKWTAGVLRCYHDENPIDGGREHRAKDDIVQGQLRQRHKMPVPDHGPPIGFLEGLRNLWSTIRGKSIRYAPLTTRQSDFVGQSGDPSEPQADNDHVVSLNLPPHLSQRSREFVAQSKIPLNDVAVAATFRMLADDPALRHQHGRLMINNPVNLRTIRQRRFSACNYTGLAFLRRHGQEVRRHDLLSGLHREMNYIRQRCVAAEFLRGLEAVDPHPSALRYIQRRRWFDATASMTCLSSVRIGRRHGAQPCEQGWQFGDNTLRSIRIVPPRPAGSSLALSLNDSLGRLCLTARSDPTALSFTETQDGLQRWVNHFSELMLPSGR</sequence>
<dbReference type="Gene3D" id="3.30.559.10">
    <property type="entry name" value="Chloramphenicol acetyltransferase-like domain"/>
    <property type="match status" value="1"/>
</dbReference>
<gene>
    <name evidence="1" type="ORF">V7x_18010</name>
</gene>
<evidence type="ECO:0000313" key="2">
    <source>
        <dbReference type="Proteomes" id="UP000316476"/>
    </source>
</evidence>
<protein>
    <submittedName>
        <fullName evidence="1">Condensation domain protein</fullName>
    </submittedName>
</protein>
<proteinExistence type="predicted"/>
<accession>A0A5C6FTN9</accession>
<evidence type="ECO:0000313" key="1">
    <source>
        <dbReference type="EMBL" id="TWU66239.1"/>
    </source>
</evidence>
<dbReference type="InterPro" id="IPR023213">
    <property type="entry name" value="CAT-like_dom_sf"/>
</dbReference>
<dbReference type="EMBL" id="SJPZ01000001">
    <property type="protein sequence ID" value="TWU66239.1"/>
    <property type="molecule type" value="Genomic_DNA"/>
</dbReference>
<dbReference type="Proteomes" id="UP000316476">
    <property type="component" value="Unassembled WGS sequence"/>
</dbReference>
<organism evidence="1 2">
    <name type="scientific">Crateriforma conspicua</name>
    <dbReference type="NCBI Taxonomy" id="2527996"/>
    <lineage>
        <taxon>Bacteria</taxon>
        <taxon>Pseudomonadati</taxon>
        <taxon>Planctomycetota</taxon>
        <taxon>Planctomycetia</taxon>
        <taxon>Planctomycetales</taxon>
        <taxon>Planctomycetaceae</taxon>
        <taxon>Crateriforma</taxon>
    </lineage>
</organism>
<reference evidence="1 2" key="1">
    <citation type="submission" date="2019-02" db="EMBL/GenBank/DDBJ databases">
        <title>Deep-cultivation of Planctomycetes and their phenomic and genomic characterization uncovers novel biology.</title>
        <authorList>
            <person name="Wiegand S."/>
            <person name="Jogler M."/>
            <person name="Boedeker C."/>
            <person name="Pinto D."/>
            <person name="Vollmers J."/>
            <person name="Rivas-Marin E."/>
            <person name="Kohn T."/>
            <person name="Peeters S.H."/>
            <person name="Heuer A."/>
            <person name="Rast P."/>
            <person name="Oberbeckmann S."/>
            <person name="Bunk B."/>
            <person name="Jeske O."/>
            <person name="Meyerdierks A."/>
            <person name="Storesund J.E."/>
            <person name="Kallscheuer N."/>
            <person name="Luecker S."/>
            <person name="Lage O.M."/>
            <person name="Pohl T."/>
            <person name="Merkel B.J."/>
            <person name="Hornburger P."/>
            <person name="Mueller R.-W."/>
            <person name="Bruemmer F."/>
            <person name="Labrenz M."/>
            <person name="Spormann A.M."/>
            <person name="Op Den Camp H."/>
            <person name="Overmann J."/>
            <person name="Amann R."/>
            <person name="Jetten M.S.M."/>
            <person name="Mascher T."/>
            <person name="Medema M.H."/>
            <person name="Devos D.P."/>
            <person name="Kaster A.-K."/>
            <person name="Ovreas L."/>
            <person name="Rohde M."/>
            <person name="Galperin M.Y."/>
            <person name="Jogler C."/>
        </authorList>
    </citation>
    <scope>NUCLEOTIDE SEQUENCE [LARGE SCALE GENOMIC DNA]</scope>
    <source>
        <strain evidence="1 2">V7</strain>
    </source>
</reference>
<comment type="caution">
    <text evidence="1">The sequence shown here is derived from an EMBL/GenBank/DDBJ whole genome shotgun (WGS) entry which is preliminary data.</text>
</comment>
<name>A0A5C6FTN9_9PLAN</name>
<dbReference type="AlphaFoldDB" id="A0A5C6FTN9"/>